<keyword evidence="2" id="KW-1185">Reference proteome</keyword>
<dbReference type="EnsemblPlants" id="AVESA.00010b.r2.7DG1373370.1">
    <property type="protein sequence ID" value="AVESA.00010b.r2.7DG1373370.1.CDS"/>
    <property type="gene ID" value="AVESA.00010b.r2.7DG1373370"/>
</dbReference>
<evidence type="ECO:0000313" key="1">
    <source>
        <dbReference type="EnsemblPlants" id="AVESA.00010b.r2.7DG1373370.1.CDS"/>
    </source>
</evidence>
<protein>
    <submittedName>
        <fullName evidence="1">Uncharacterized protein</fullName>
    </submittedName>
</protein>
<proteinExistence type="predicted"/>
<organism evidence="1 2">
    <name type="scientific">Avena sativa</name>
    <name type="common">Oat</name>
    <dbReference type="NCBI Taxonomy" id="4498"/>
    <lineage>
        <taxon>Eukaryota</taxon>
        <taxon>Viridiplantae</taxon>
        <taxon>Streptophyta</taxon>
        <taxon>Embryophyta</taxon>
        <taxon>Tracheophyta</taxon>
        <taxon>Spermatophyta</taxon>
        <taxon>Magnoliopsida</taxon>
        <taxon>Liliopsida</taxon>
        <taxon>Poales</taxon>
        <taxon>Poaceae</taxon>
        <taxon>BOP clade</taxon>
        <taxon>Pooideae</taxon>
        <taxon>Poodae</taxon>
        <taxon>Poeae</taxon>
        <taxon>Poeae Chloroplast Group 1 (Aveneae type)</taxon>
        <taxon>Aveninae</taxon>
        <taxon>Avena</taxon>
    </lineage>
</organism>
<accession>A0ACD6AFZ8</accession>
<dbReference type="Proteomes" id="UP001732700">
    <property type="component" value="Chromosome 7D"/>
</dbReference>
<sequence length="224" mass="25098">MGPSREWYFFSLRDRKYATGQRTNRATRSGYWKATGKDRPITAAADVVGMRKTLVFYQGRAPKGTRTECVMHEFRLEEQEQHRQQQGRAAAAATARCQLKEDWVLCRVFYKSRTTTPRPPSEDACTFPSELDLLAAPPSLAPLIDAYIAFNSGTAVEQVSCFSGLPALPLKGSVSFGDLLGWDNPEKKAIRTVLDNMSSNSNSRLELPTNWSQENGLSQMWTPL</sequence>
<evidence type="ECO:0000313" key="2">
    <source>
        <dbReference type="Proteomes" id="UP001732700"/>
    </source>
</evidence>
<reference evidence="1" key="2">
    <citation type="submission" date="2025-09" db="UniProtKB">
        <authorList>
            <consortium name="EnsemblPlants"/>
        </authorList>
    </citation>
    <scope>IDENTIFICATION</scope>
</reference>
<name>A0ACD6AFZ8_AVESA</name>
<reference evidence="1" key="1">
    <citation type="submission" date="2021-05" db="EMBL/GenBank/DDBJ databases">
        <authorList>
            <person name="Scholz U."/>
            <person name="Mascher M."/>
            <person name="Fiebig A."/>
        </authorList>
    </citation>
    <scope>NUCLEOTIDE SEQUENCE [LARGE SCALE GENOMIC DNA]</scope>
</reference>